<organism evidence="3 4">
    <name type="scientific">Lysobacter auxotrophicus</name>
    <dbReference type="NCBI Taxonomy" id="2992573"/>
    <lineage>
        <taxon>Bacteria</taxon>
        <taxon>Pseudomonadati</taxon>
        <taxon>Pseudomonadota</taxon>
        <taxon>Gammaproteobacteria</taxon>
        <taxon>Lysobacterales</taxon>
        <taxon>Lysobacteraceae</taxon>
        <taxon>Lysobacter</taxon>
    </lineage>
</organism>
<dbReference type="RefSeq" id="WP_281780017.1">
    <property type="nucleotide sequence ID" value="NZ_AP027041.1"/>
</dbReference>
<dbReference type="SUPFAM" id="SSF54909">
    <property type="entry name" value="Dimeric alpha+beta barrel"/>
    <property type="match status" value="1"/>
</dbReference>
<dbReference type="GO" id="GO:0004497">
    <property type="term" value="F:monooxygenase activity"/>
    <property type="evidence" value="ECO:0007669"/>
    <property type="project" value="UniProtKB-KW"/>
</dbReference>
<keyword evidence="3" id="KW-0560">Oxidoreductase</keyword>
<feature type="chain" id="PRO_5045784884" evidence="1">
    <location>
        <begin position="26"/>
        <end position="132"/>
    </location>
</feature>
<gene>
    <name evidence="3" type="ORF">LA521A_33440</name>
</gene>
<dbReference type="Gene3D" id="3.30.70.100">
    <property type="match status" value="1"/>
</dbReference>
<dbReference type="Proteomes" id="UP001317822">
    <property type="component" value="Chromosome"/>
</dbReference>
<dbReference type="PROSITE" id="PS51725">
    <property type="entry name" value="ABM"/>
    <property type="match status" value="1"/>
</dbReference>
<dbReference type="Pfam" id="PF03992">
    <property type="entry name" value="ABM"/>
    <property type="match status" value="1"/>
</dbReference>
<protein>
    <submittedName>
        <fullName evidence="3">Antibiotic biosynthesis monooxygenase</fullName>
    </submittedName>
</protein>
<dbReference type="InterPro" id="IPR007138">
    <property type="entry name" value="ABM_dom"/>
</dbReference>
<keyword evidence="1" id="KW-0732">Signal</keyword>
<dbReference type="InterPro" id="IPR011008">
    <property type="entry name" value="Dimeric_a/b-barrel"/>
</dbReference>
<evidence type="ECO:0000256" key="1">
    <source>
        <dbReference type="SAM" id="SignalP"/>
    </source>
</evidence>
<reference evidence="3 4" key="1">
    <citation type="journal article" date="2023" name="Int. J. Syst. Evol. Microbiol.">
        <title>Physiological and genomic analyses of cobalamin (vitamin B12)-auxotrophy of Lysobacter auxotrophicus sp. nov., a methionine-auxotrophic chitinolytic bacterium isolated from chitin-treated soil.</title>
        <authorList>
            <person name="Saito A."/>
            <person name="Dohra H."/>
            <person name="Hamada M."/>
            <person name="Moriuchi R."/>
            <person name="Kotsuchibashi Y."/>
            <person name="Mori K."/>
        </authorList>
    </citation>
    <scope>NUCLEOTIDE SEQUENCE [LARGE SCALE GENOMIC DNA]</scope>
    <source>
        <strain evidence="3 4">5-21a</strain>
    </source>
</reference>
<name>A0ABN6UP16_9GAMM</name>
<feature type="signal peptide" evidence="1">
    <location>
        <begin position="1"/>
        <end position="25"/>
    </location>
</feature>
<sequence length="132" mass="13772">MHISRRTFVGTAVAGCIALTAPSMASTTGEKSMYGLIGKMRATPGQRDALIAILVEGVSSMPGCLSYVVAQDPKDPDAIWITEVWDSKESHKASLSLSSVQDAIARGRPLIAAFDEHHETVPVGGHGIGAAA</sequence>
<feature type="domain" description="ABM" evidence="2">
    <location>
        <begin position="34"/>
        <end position="119"/>
    </location>
</feature>
<evidence type="ECO:0000313" key="4">
    <source>
        <dbReference type="Proteomes" id="UP001317822"/>
    </source>
</evidence>
<proteinExistence type="predicted"/>
<dbReference type="EMBL" id="AP027041">
    <property type="protein sequence ID" value="BDU18143.1"/>
    <property type="molecule type" value="Genomic_DNA"/>
</dbReference>
<accession>A0ABN6UP16</accession>
<evidence type="ECO:0000313" key="3">
    <source>
        <dbReference type="EMBL" id="BDU18143.1"/>
    </source>
</evidence>
<keyword evidence="3" id="KW-0503">Monooxygenase</keyword>
<evidence type="ECO:0000259" key="2">
    <source>
        <dbReference type="PROSITE" id="PS51725"/>
    </source>
</evidence>
<keyword evidence="4" id="KW-1185">Reference proteome</keyword>